<dbReference type="FunCoup" id="A0A2J7QLS3">
    <property type="interactions" value="686"/>
</dbReference>
<name>A0A2J7QLS3_9NEOP</name>
<evidence type="ECO:0000259" key="6">
    <source>
        <dbReference type="Pfam" id="PF00728"/>
    </source>
</evidence>
<comment type="similarity">
    <text evidence="2">Belongs to the glycosyl hydrolase 20 family.</text>
</comment>
<dbReference type="STRING" id="105785.A0A2J7QLS3"/>
<accession>A0A2J7QLS3</accession>
<evidence type="ECO:0000256" key="4">
    <source>
        <dbReference type="ARBA" id="ARBA00022801"/>
    </source>
</evidence>
<dbReference type="AlphaFoldDB" id="A0A2J7QLS3"/>
<dbReference type="EMBL" id="NEVH01013241">
    <property type="protein sequence ID" value="PNF29525.1"/>
    <property type="molecule type" value="Genomic_DNA"/>
</dbReference>
<feature type="region of interest" description="Disordered" evidence="5">
    <location>
        <begin position="712"/>
        <end position="737"/>
    </location>
</feature>
<sequence>MGLAASYAGRLGLTAWRRKSTLLGLAAGLVLLVLCLQYNTASRSDSAVKPEDGIQEPTSGKDDKSPLQRTLRNHQEGRNSDTLGKVSNDLQLPRVPDPEGGGNLLEDNADDLKRSIGGENVKFVQAEGKEAVVTSSHETVPGKHQFPSKARIPMEQPAREDVAARKASVEQLDVDVQRAVVEVSTSGPQSVMQYNSYDQQGLYQMGIPYVNLDPRKPYVPEQRLVHFDLKGAPPKVSYLKRLFPLIRELGATGVLLEWEDMFPFTGPLSSIAAGNAYSRRDVEEILTAARGSELEVIPLVQTFGHVEFALKHPEFSGLREVPESPQALCPSLNASMDFVEKMIEQVMELHQGARFLHIGCDEVFQMGECRRCRSQMRETLFLSHVARVASFVRSRYGAVTPIIWDDMLRHLSPQSLDEFHMGELVEPMVWVYAEDVYRFVPTMVWEKFASVFPYVWTASAFKGAFGETLYIPNVKRHLENNLRWLEVMSAEGPKFKGGIRGLAITGWQRYDHFAVLCELLPAAVPSLAINLLATSHGYFNQSLKSKLHSSLGCSRPGSPSSSSSYSRSEAIVNLNSDPYLWDKFGRCFFPGSPFFKLTYRLHAAEIEVKEFLESVTKSKGWMTDYNIRRKFSSPLRVDELMGEHPRVYHTLTSLARSARDALDDVFDSFTITEWVEQRIYPDIQKLEQLQHDSLALKSVRIWPKRPLPPLRDLKRLGAPMPEDDTSDTIPVSQLSGK</sequence>
<dbReference type="GO" id="GO:0005975">
    <property type="term" value="P:carbohydrate metabolic process"/>
    <property type="evidence" value="ECO:0007669"/>
    <property type="project" value="InterPro"/>
</dbReference>
<feature type="region of interest" description="Disordered" evidence="5">
    <location>
        <begin position="45"/>
        <end position="110"/>
    </location>
</feature>
<feature type="domain" description="Glycoside hydrolase family 20 catalytic" evidence="6">
    <location>
        <begin position="273"/>
        <end position="412"/>
    </location>
</feature>
<dbReference type="InterPro" id="IPR017853">
    <property type="entry name" value="GH"/>
</dbReference>
<dbReference type="EMBL" id="NEVH01013241">
    <property type="protein sequence ID" value="PNF29526.1"/>
    <property type="molecule type" value="Genomic_DNA"/>
</dbReference>
<gene>
    <name evidence="7" type="primary">HEXDC_4</name>
    <name evidence="7" type="ORF">B7P43_G01918</name>
</gene>
<dbReference type="InterPro" id="IPR038901">
    <property type="entry name" value="HEXDC-like"/>
</dbReference>
<evidence type="ECO:0000313" key="7">
    <source>
        <dbReference type="EMBL" id="PNF29526.1"/>
    </source>
</evidence>
<evidence type="ECO:0000256" key="2">
    <source>
        <dbReference type="ARBA" id="ARBA00006285"/>
    </source>
</evidence>
<dbReference type="PANTHER" id="PTHR21040">
    <property type="entry name" value="BCDNA.GH04120"/>
    <property type="match status" value="1"/>
</dbReference>
<dbReference type="Gene3D" id="3.20.20.80">
    <property type="entry name" value="Glycosidases"/>
    <property type="match status" value="1"/>
</dbReference>
<comment type="catalytic activity">
    <reaction evidence="1">
        <text>Hydrolysis of terminal non-reducing N-acetyl-D-hexosamine residues in N-acetyl-beta-D-hexosaminides.</text>
        <dbReference type="EC" id="3.2.1.52"/>
    </reaction>
</comment>
<dbReference type="CDD" id="cd06565">
    <property type="entry name" value="GH20_GcnA-like"/>
    <property type="match status" value="1"/>
</dbReference>
<dbReference type="EC" id="3.2.1.52" evidence="3"/>
<dbReference type="GO" id="GO:0004563">
    <property type="term" value="F:beta-N-acetylhexosaminidase activity"/>
    <property type="evidence" value="ECO:0007669"/>
    <property type="project" value="UniProtKB-EC"/>
</dbReference>
<feature type="compositionally biased region" description="Polar residues" evidence="5">
    <location>
        <begin position="727"/>
        <end position="737"/>
    </location>
</feature>
<dbReference type="SUPFAM" id="SSF51445">
    <property type="entry name" value="(Trans)glycosidases"/>
    <property type="match status" value="1"/>
</dbReference>
<reference evidence="7 8" key="1">
    <citation type="submission" date="2017-12" db="EMBL/GenBank/DDBJ databases">
        <title>Hemimetabolous genomes reveal molecular basis of termite eusociality.</title>
        <authorList>
            <person name="Harrison M.C."/>
            <person name="Jongepier E."/>
            <person name="Robertson H.M."/>
            <person name="Arning N."/>
            <person name="Bitard-Feildel T."/>
            <person name="Chao H."/>
            <person name="Childers C.P."/>
            <person name="Dinh H."/>
            <person name="Doddapaneni H."/>
            <person name="Dugan S."/>
            <person name="Gowin J."/>
            <person name="Greiner C."/>
            <person name="Han Y."/>
            <person name="Hu H."/>
            <person name="Hughes D.S.T."/>
            <person name="Huylmans A.-K."/>
            <person name="Kemena C."/>
            <person name="Kremer L.P.M."/>
            <person name="Lee S.L."/>
            <person name="Lopez-Ezquerra A."/>
            <person name="Mallet L."/>
            <person name="Monroy-Kuhn J.M."/>
            <person name="Moser A."/>
            <person name="Murali S.C."/>
            <person name="Muzny D.M."/>
            <person name="Otani S."/>
            <person name="Piulachs M.-D."/>
            <person name="Poelchau M."/>
            <person name="Qu J."/>
            <person name="Schaub F."/>
            <person name="Wada-Katsumata A."/>
            <person name="Worley K.C."/>
            <person name="Xie Q."/>
            <person name="Ylla G."/>
            <person name="Poulsen M."/>
            <person name="Gibbs R.A."/>
            <person name="Schal C."/>
            <person name="Richards S."/>
            <person name="Belles X."/>
            <person name="Korb J."/>
            <person name="Bornberg-Bauer E."/>
        </authorList>
    </citation>
    <scope>NUCLEOTIDE SEQUENCE [LARGE SCALE GENOMIC DNA]</scope>
    <source>
        <tissue evidence="7">Whole body</tissue>
    </source>
</reference>
<organism evidence="7 8">
    <name type="scientific">Cryptotermes secundus</name>
    <dbReference type="NCBI Taxonomy" id="105785"/>
    <lineage>
        <taxon>Eukaryota</taxon>
        <taxon>Metazoa</taxon>
        <taxon>Ecdysozoa</taxon>
        <taxon>Arthropoda</taxon>
        <taxon>Hexapoda</taxon>
        <taxon>Insecta</taxon>
        <taxon>Pterygota</taxon>
        <taxon>Neoptera</taxon>
        <taxon>Polyneoptera</taxon>
        <taxon>Dictyoptera</taxon>
        <taxon>Blattodea</taxon>
        <taxon>Blattoidea</taxon>
        <taxon>Termitoidae</taxon>
        <taxon>Kalotermitidae</taxon>
        <taxon>Cryptotermitinae</taxon>
        <taxon>Cryptotermes</taxon>
    </lineage>
</organism>
<dbReference type="Pfam" id="PF00728">
    <property type="entry name" value="Glyco_hydro_20"/>
    <property type="match status" value="1"/>
</dbReference>
<dbReference type="OrthoDB" id="10023921at2759"/>
<evidence type="ECO:0000256" key="5">
    <source>
        <dbReference type="SAM" id="MobiDB-lite"/>
    </source>
</evidence>
<keyword evidence="4" id="KW-0378">Hydrolase</keyword>
<proteinExistence type="inferred from homology"/>
<dbReference type="InterPro" id="IPR015883">
    <property type="entry name" value="Glyco_hydro_20_cat"/>
</dbReference>
<protein>
    <recommendedName>
        <fullName evidence="3">beta-N-acetylhexosaminidase</fullName>
        <ecNumber evidence="3">3.2.1.52</ecNumber>
    </recommendedName>
</protein>
<keyword evidence="8" id="KW-1185">Reference proteome</keyword>
<comment type="caution">
    <text evidence="7">The sequence shown here is derived from an EMBL/GenBank/DDBJ whole genome shotgun (WGS) entry which is preliminary data.</text>
</comment>
<dbReference type="Proteomes" id="UP000235965">
    <property type="component" value="Unassembled WGS sequence"/>
</dbReference>
<evidence type="ECO:0000256" key="3">
    <source>
        <dbReference type="ARBA" id="ARBA00012663"/>
    </source>
</evidence>
<dbReference type="InParanoid" id="A0A2J7QLS3"/>
<evidence type="ECO:0000256" key="1">
    <source>
        <dbReference type="ARBA" id="ARBA00001231"/>
    </source>
</evidence>
<evidence type="ECO:0000313" key="8">
    <source>
        <dbReference type="Proteomes" id="UP000235965"/>
    </source>
</evidence>
<dbReference type="PANTHER" id="PTHR21040:SF8">
    <property type="entry name" value="BCDNA.GH04120"/>
    <property type="match status" value="1"/>
</dbReference>